<dbReference type="SUPFAM" id="SSF52200">
    <property type="entry name" value="Toll/Interleukin receptor TIR domain"/>
    <property type="match status" value="1"/>
</dbReference>
<feature type="compositionally biased region" description="Acidic residues" evidence="1">
    <location>
        <begin position="104"/>
        <end position="113"/>
    </location>
</feature>
<reference evidence="3 4" key="1">
    <citation type="journal article" date="2018" name="Front. Plant Sci.">
        <title>Red Clover (Trifolium pratense) and Zigzag Clover (T. medium) - A Picture of Genomic Similarities and Differences.</title>
        <authorList>
            <person name="Dluhosova J."/>
            <person name="Istvanek J."/>
            <person name="Nedelnik J."/>
            <person name="Repkova J."/>
        </authorList>
    </citation>
    <scope>NUCLEOTIDE SEQUENCE [LARGE SCALE GENOMIC DNA]</scope>
    <source>
        <strain evidence="4">cv. 10/8</strain>
        <tissue evidence="3">Leaf</tissue>
    </source>
</reference>
<proteinExistence type="predicted"/>
<accession>A0A392PLQ3</accession>
<dbReference type="InterPro" id="IPR000157">
    <property type="entry name" value="TIR_dom"/>
</dbReference>
<feature type="compositionally biased region" description="Basic and acidic residues" evidence="1">
    <location>
        <begin position="69"/>
        <end position="90"/>
    </location>
</feature>
<evidence type="ECO:0000313" key="3">
    <source>
        <dbReference type="EMBL" id="MCI12744.1"/>
    </source>
</evidence>
<feature type="domain" description="TIR" evidence="2">
    <location>
        <begin position="119"/>
        <end position="150"/>
    </location>
</feature>
<feature type="compositionally biased region" description="Polar residues" evidence="1">
    <location>
        <begin position="19"/>
        <end position="35"/>
    </location>
</feature>
<dbReference type="Pfam" id="PF01582">
    <property type="entry name" value="TIR"/>
    <property type="match status" value="1"/>
</dbReference>
<feature type="region of interest" description="Disordered" evidence="1">
    <location>
        <begin position="1"/>
        <end position="40"/>
    </location>
</feature>
<keyword evidence="4" id="KW-1185">Reference proteome</keyword>
<organism evidence="3 4">
    <name type="scientific">Trifolium medium</name>
    <dbReference type="NCBI Taxonomy" id="97028"/>
    <lineage>
        <taxon>Eukaryota</taxon>
        <taxon>Viridiplantae</taxon>
        <taxon>Streptophyta</taxon>
        <taxon>Embryophyta</taxon>
        <taxon>Tracheophyta</taxon>
        <taxon>Spermatophyta</taxon>
        <taxon>Magnoliopsida</taxon>
        <taxon>eudicotyledons</taxon>
        <taxon>Gunneridae</taxon>
        <taxon>Pentapetalae</taxon>
        <taxon>rosids</taxon>
        <taxon>fabids</taxon>
        <taxon>Fabales</taxon>
        <taxon>Fabaceae</taxon>
        <taxon>Papilionoideae</taxon>
        <taxon>50 kb inversion clade</taxon>
        <taxon>NPAAA clade</taxon>
        <taxon>Hologalegina</taxon>
        <taxon>IRL clade</taxon>
        <taxon>Trifolieae</taxon>
        <taxon>Trifolium</taxon>
    </lineage>
</organism>
<dbReference type="Gene3D" id="3.40.50.10140">
    <property type="entry name" value="Toll/interleukin-1 receptor homology (TIR) domain"/>
    <property type="match status" value="1"/>
</dbReference>
<dbReference type="Proteomes" id="UP000265520">
    <property type="component" value="Unassembled WGS sequence"/>
</dbReference>
<protein>
    <submittedName>
        <fullName evidence="3">TIR-NBS-LRR RCT1 resistance protein</fullName>
    </submittedName>
</protein>
<name>A0A392PLQ3_9FABA</name>
<sequence length="150" mass="17018">MSSPTSSDDIDWDKLSDQDLVTNHPSMSSATPSFSHDSDAEAYAIQKQEIVEAYLRLKLMEMDKNDDLHSDKFANKESHRSPLAEERDPDMNISPPVPWKEQDTGDVDTEDFDSPNSRRKYDVFLSFRGEDTRASFISHLFASLQTSGII</sequence>
<feature type="non-terminal residue" evidence="3">
    <location>
        <position position="150"/>
    </location>
</feature>
<dbReference type="InterPro" id="IPR035897">
    <property type="entry name" value="Toll_tir_struct_dom_sf"/>
</dbReference>
<comment type="caution">
    <text evidence="3">The sequence shown here is derived from an EMBL/GenBank/DDBJ whole genome shotgun (WGS) entry which is preliminary data.</text>
</comment>
<evidence type="ECO:0000259" key="2">
    <source>
        <dbReference type="PROSITE" id="PS50104"/>
    </source>
</evidence>
<dbReference type="PROSITE" id="PS50104">
    <property type="entry name" value="TIR"/>
    <property type="match status" value="1"/>
</dbReference>
<dbReference type="EMBL" id="LXQA010085394">
    <property type="protein sequence ID" value="MCI12744.1"/>
    <property type="molecule type" value="Genomic_DNA"/>
</dbReference>
<dbReference type="AlphaFoldDB" id="A0A392PLQ3"/>
<feature type="region of interest" description="Disordered" evidence="1">
    <location>
        <begin position="69"/>
        <end position="117"/>
    </location>
</feature>
<evidence type="ECO:0000313" key="4">
    <source>
        <dbReference type="Proteomes" id="UP000265520"/>
    </source>
</evidence>
<dbReference type="GO" id="GO:0007165">
    <property type="term" value="P:signal transduction"/>
    <property type="evidence" value="ECO:0007669"/>
    <property type="project" value="InterPro"/>
</dbReference>
<evidence type="ECO:0000256" key="1">
    <source>
        <dbReference type="SAM" id="MobiDB-lite"/>
    </source>
</evidence>